<feature type="transmembrane region" description="Helical" evidence="9">
    <location>
        <begin position="235"/>
        <end position="253"/>
    </location>
</feature>
<evidence type="ECO:0000256" key="1">
    <source>
        <dbReference type="ARBA" id="ARBA00004651"/>
    </source>
</evidence>
<keyword evidence="6 8" id="KW-1133">Transmembrane helix</keyword>
<evidence type="ECO:0000313" key="10">
    <source>
        <dbReference type="EMBL" id="TYT75619.1"/>
    </source>
</evidence>
<name>A0A5Q4VD43_9BACT</name>
<comment type="caution">
    <text evidence="10">The sequence shown here is derived from an EMBL/GenBank/DDBJ whole genome shotgun (WGS) entry which is preliminary data.</text>
</comment>
<gene>
    <name evidence="10" type="ORF">FIM25_04055</name>
</gene>
<dbReference type="GO" id="GO:0005886">
    <property type="term" value="C:plasma membrane"/>
    <property type="evidence" value="ECO:0007669"/>
    <property type="project" value="UniProtKB-SubCell"/>
</dbReference>
<feature type="transmembrane region" description="Helical" evidence="9">
    <location>
        <begin position="22"/>
        <end position="40"/>
    </location>
</feature>
<reference evidence="10 11" key="1">
    <citation type="submission" date="2019-06" db="EMBL/GenBank/DDBJ databases">
        <title>Desulfobotulus mexicanus sp. nov., a novel sulfate-reducing bacterium isolated from the sediment of an alkaline crater lake in Mexico.</title>
        <authorList>
            <person name="Hirschler-Rea A."/>
        </authorList>
    </citation>
    <scope>NUCLEOTIDE SEQUENCE [LARGE SCALE GENOMIC DNA]</scope>
    <source>
        <strain evidence="10 11">PAR22N</strain>
    </source>
</reference>
<evidence type="ECO:0000256" key="5">
    <source>
        <dbReference type="ARBA" id="ARBA00022692"/>
    </source>
</evidence>
<dbReference type="EMBL" id="VDMB01000003">
    <property type="protein sequence ID" value="TYT75619.1"/>
    <property type="molecule type" value="Genomic_DNA"/>
</dbReference>
<feature type="transmembrane region" description="Helical" evidence="9">
    <location>
        <begin position="416"/>
        <end position="433"/>
    </location>
</feature>
<keyword evidence="4 8" id="KW-1003">Cell membrane</keyword>
<keyword evidence="11" id="KW-1185">Reference proteome</keyword>
<organism evidence="10 11">
    <name type="scientific">Desulfobotulus mexicanus</name>
    <dbReference type="NCBI Taxonomy" id="2586642"/>
    <lineage>
        <taxon>Bacteria</taxon>
        <taxon>Pseudomonadati</taxon>
        <taxon>Thermodesulfobacteriota</taxon>
        <taxon>Desulfobacteria</taxon>
        <taxon>Desulfobacterales</taxon>
        <taxon>Desulfobacteraceae</taxon>
        <taxon>Desulfobotulus</taxon>
    </lineage>
</organism>
<dbReference type="Pfam" id="PF00860">
    <property type="entry name" value="Xan_ur_permease"/>
    <property type="match status" value="1"/>
</dbReference>
<keyword evidence="7 8" id="KW-0472">Membrane</keyword>
<dbReference type="AlphaFoldDB" id="A0A5Q4VD43"/>
<dbReference type="RefSeq" id="WP_139446569.1">
    <property type="nucleotide sequence ID" value="NZ_VDMB01000003.1"/>
</dbReference>
<comment type="subcellular location">
    <subcellularLocation>
        <location evidence="1 8">Cell membrane</location>
        <topology evidence="1 8">Multi-pass membrane protein</topology>
    </subcellularLocation>
</comment>
<evidence type="ECO:0000256" key="9">
    <source>
        <dbReference type="SAM" id="Phobius"/>
    </source>
</evidence>
<evidence type="ECO:0000313" key="11">
    <source>
        <dbReference type="Proteomes" id="UP000321899"/>
    </source>
</evidence>
<feature type="transmembrane region" description="Helical" evidence="9">
    <location>
        <begin position="134"/>
        <end position="151"/>
    </location>
</feature>
<keyword evidence="3 8" id="KW-0813">Transport</keyword>
<dbReference type="OrthoDB" id="9808458at2"/>
<keyword evidence="5 8" id="KW-0812">Transmembrane</keyword>
<dbReference type="PIRSF" id="PIRSF005353">
    <property type="entry name" value="PbuG"/>
    <property type="match status" value="1"/>
</dbReference>
<dbReference type="InterPro" id="IPR006043">
    <property type="entry name" value="NCS2"/>
</dbReference>
<comment type="similarity">
    <text evidence="2 8">Belongs to the nucleobase:cation symporter-2 (NCS2) (TC 2.A.40) family. Azg-like subfamily.</text>
</comment>
<evidence type="ECO:0000256" key="3">
    <source>
        <dbReference type="ARBA" id="ARBA00022448"/>
    </source>
</evidence>
<feature type="transmembrane region" description="Helical" evidence="9">
    <location>
        <begin position="194"/>
        <end position="215"/>
    </location>
</feature>
<feature type="transmembrane region" description="Helical" evidence="9">
    <location>
        <begin position="163"/>
        <end position="187"/>
    </location>
</feature>
<dbReference type="InterPro" id="IPR026033">
    <property type="entry name" value="Azg-like_bact_archaea"/>
</dbReference>
<feature type="transmembrane region" description="Helical" evidence="9">
    <location>
        <begin position="328"/>
        <end position="358"/>
    </location>
</feature>
<feature type="transmembrane region" description="Helical" evidence="9">
    <location>
        <begin position="52"/>
        <end position="78"/>
    </location>
</feature>
<proteinExistence type="inferred from homology"/>
<evidence type="ECO:0000256" key="4">
    <source>
        <dbReference type="ARBA" id="ARBA00022475"/>
    </source>
</evidence>
<protein>
    <submittedName>
        <fullName evidence="10">NCS2 family permease</fullName>
    </submittedName>
</protein>
<feature type="transmembrane region" description="Helical" evidence="9">
    <location>
        <begin position="98"/>
        <end position="122"/>
    </location>
</feature>
<accession>A0A5Q4VD43</accession>
<evidence type="ECO:0000256" key="8">
    <source>
        <dbReference type="PIRNR" id="PIRNR005353"/>
    </source>
</evidence>
<evidence type="ECO:0000256" key="2">
    <source>
        <dbReference type="ARBA" id="ARBA00005697"/>
    </source>
</evidence>
<dbReference type="Proteomes" id="UP000321899">
    <property type="component" value="Unassembled WGS sequence"/>
</dbReference>
<sequence length="434" mass="45912">MIAQINGFFKLAENRTSFRQEIMAGLTTFLTMAYIIFVNPNILGDAGMDKGALITATILAAAFATILVGLWANVPFAMAPGMGLNAFFAYTLVLGQGMAWQTALGVVFISGIFFLVLTLLGVRKWIIAAIPMELRLGTAAGIGLFITFIGFKNLGLIVSHPATLVGLGTLTTPVVLGLVGLALIAVFEVMKIRGSILVGIVVTTILGMVFGLVGVPDSFFSTPPSIAPIFMELDILSALKWGFAGAIFSFMFVDLFDSVGTVVACSYEADMVDKDGNIRSIDRVLEADAVATVAGALMGTSTTTTYIESGSGIAQGGRTGLTALSTGLFFLAALLFTPFIAVVPAFATAPALIVVGVFMFKNVHKIDFQNFEVALPAFLTIILMPLTFSISMGLCVGFIAFILVSSFSGNISKVHPVMWIIGFFSLIELLLKAL</sequence>
<evidence type="ECO:0000256" key="7">
    <source>
        <dbReference type="ARBA" id="ARBA00023136"/>
    </source>
</evidence>
<dbReference type="PANTHER" id="PTHR43337">
    <property type="entry name" value="XANTHINE/URACIL PERMEASE C887.17-RELATED"/>
    <property type="match status" value="1"/>
</dbReference>
<evidence type="ECO:0000256" key="6">
    <source>
        <dbReference type="ARBA" id="ARBA00022989"/>
    </source>
</evidence>
<dbReference type="PANTHER" id="PTHR43337:SF1">
    <property type="entry name" value="XANTHINE_URACIL PERMEASE C887.17-RELATED"/>
    <property type="match status" value="1"/>
</dbReference>
<dbReference type="GO" id="GO:0005345">
    <property type="term" value="F:purine nucleobase transmembrane transporter activity"/>
    <property type="evidence" value="ECO:0007669"/>
    <property type="project" value="TreeGrafter"/>
</dbReference>
<dbReference type="InterPro" id="IPR045018">
    <property type="entry name" value="Azg-like"/>
</dbReference>
<feature type="transmembrane region" description="Helical" evidence="9">
    <location>
        <begin position="378"/>
        <end position="404"/>
    </location>
</feature>